<dbReference type="Pfam" id="PF01381">
    <property type="entry name" value="HTH_3"/>
    <property type="match status" value="1"/>
</dbReference>
<name>A0A081BAP9_9HYPH</name>
<dbReference type="AlphaFoldDB" id="A0A081BAP9"/>
<dbReference type="Gene3D" id="1.10.260.40">
    <property type="entry name" value="lambda repressor-like DNA-binding domains"/>
    <property type="match status" value="1"/>
</dbReference>
<dbReference type="SMART" id="SM00530">
    <property type="entry name" value="HTH_XRE"/>
    <property type="match status" value="1"/>
</dbReference>
<dbReference type="PANTHER" id="PTHR46797:SF1">
    <property type="entry name" value="METHYLPHOSPHONATE SYNTHASE"/>
    <property type="match status" value="1"/>
</dbReference>
<dbReference type="GO" id="GO:0003700">
    <property type="term" value="F:DNA-binding transcription factor activity"/>
    <property type="evidence" value="ECO:0007669"/>
    <property type="project" value="TreeGrafter"/>
</dbReference>
<comment type="caution">
    <text evidence="3">The sequence shown here is derived from an EMBL/GenBank/DDBJ whole genome shotgun (WGS) entry which is preliminary data.</text>
</comment>
<dbReference type="eggNOG" id="COG1396">
    <property type="taxonomic scope" value="Bacteria"/>
</dbReference>
<dbReference type="InterPro" id="IPR010982">
    <property type="entry name" value="Lambda_DNA-bd_dom_sf"/>
</dbReference>
<feature type="domain" description="HTH cro/C1-type" evidence="2">
    <location>
        <begin position="4"/>
        <end position="58"/>
    </location>
</feature>
<dbReference type="STRING" id="1333998.M2A_1616"/>
<sequence>MNNIRQLRKAQGMTQAELARRLETSVATISRLESADIRLSADWLTRIAKALGARTGELIEERPRPAMKALGHIRADGWAVPGTLPDIAGLLGEVPLADPVQVLIGADQGGFKAGEVLIADRLPSFQTGQLHNRLCLAGLEDGRVRLARLVPMPESDAPYLLVPLGDGEASRAAALSWAARPVLAVRAL</sequence>
<evidence type="ECO:0000313" key="4">
    <source>
        <dbReference type="Proteomes" id="UP000028702"/>
    </source>
</evidence>
<evidence type="ECO:0000313" key="3">
    <source>
        <dbReference type="EMBL" id="GAK45117.1"/>
    </source>
</evidence>
<dbReference type="PROSITE" id="PS50943">
    <property type="entry name" value="HTH_CROC1"/>
    <property type="match status" value="1"/>
</dbReference>
<dbReference type="GO" id="GO:0005829">
    <property type="term" value="C:cytosol"/>
    <property type="evidence" value="ECO:0007669"/>
    <property type="project" value="TreeGrafter"/>
</dbReference>
<dbReference type="Proteomes" id="UP000028702">
    <property type="component" value="Unassembled WGS sequence"/>
</dbReference>
<dbReference type="EMBL" id="BBIO01000007">
    <property type="protein sequence ID" value="GAK45117.1"/>
    <property type="molecule type" value="Genomic_DNA"/>
</dbReference>
<accession>A0A081BAP9</accession>
<reference evidence="3 4" key="1">
    <citation type="submission" date="2014-07" db="EMBL/GenBank/DDBJ databases">
        <title>Tepidicaulis marinum gen. nov., sp. nov., a novel marine bacterium denitrifying nitrate to nitrous oxide strictly under microaerobic conditions.</title>
        <authorList>
            <person name="Takeuchi M."/>
            <person name="Yamagishi T."/>
            <person name="Kamagata Y."/>
            <person name="Oshima K."/>
            <person name="Hattori M."/>
            <person name="Katayama T."/>
            <person name="Hanada S."/>
            <person name="Tamaki H."/>
            <person name="Marumo K."/>
            <person name="Maeda H."/>
            <person name="Nedachi M."/>
            <person name="Iwasaki W."/>
            <person name="Suwa Y."/>
            <person name="Sakata S."/>
        </authorList>
    </citation>
    <scope>NUCLEOTIDE SEQUENCE [LARGE SCALE GENOMIC DNA]</scope>
    <source>
        <strain evidence="3 4">MA2</strain>
    </source>
</reference>
<dbReference type="CDD" id="cd00093">
    <property type="entry name" value="HTH_XRE"/>
    <property type="match status" value="1"/>
</dbReference>
<keyword evidence="1" id="KW-0238">DNA-binding</keyword>
<evidence type="ECO:0000256" key="1">
    <source>
        <dbReference type="ARBA" id="ARBA00023125"/>
    </source>
</evidence>
<dbReference type="SUPFAM" id="SSF47413">
    <property type="entry name" value="lambda repressor-like DNA-binding domains"/>
    <property type="match status" value="1"/>
</dbReference>
<evidence type="ECO:0000259" key="2">
    <source>
        <dbReference type="PROSITE" id="PS50943"/>
    </source>
</evidence>
<proteinExistence type="predicted"/>
<gene>
    <name evidence="3" type="ORF">M2A_1616</name>
</gene>
<organism evidence="3 4">
    <name type="scientific">Tepidicaulis marinus</name>
    <dbReference type="NCBI Taxonomy" id="1333998"/>
    <lineage>
        <taxon>Bacteria</taxon>
        <taxon>Pseudomonadati</taxon>
        <taxon>Pseudomonadota</taxon>
        <taxon>Alphaproteobacteria</taxon>
        <taxon>Hyphomicrobiales</taxon>
        <taxon>Parvibaculaceae</taxon>
        <taxon>Tepidicaulis</taxon>
    </lineage>
</organism>
<dbReference type="PANTHER" id="PTHR46797">
    <property type="entry name" value="HTH-TYPE TRANSCRIPTIONAL REGULATOR"/>
    <property type="match status" value="1"/>
</dbReference>
<dbReference type="RefSeq" id="WP_052379309.1">
    <property type="nucleotide sequence ID" value="NZ_BBIO01000007.1"/>
</dbReference>
<dbReference type="InterPro" id="IPR050807">
    <property type="entry name" value="TransReg_Diox_bact_type"/>
</dbReference>
<keyword evidence="4" id="KW-1185">Reference proteome</keyword>
<dbReference type="GO" id="GO:0003677">
    <property type="term" value="F:DNA binding"/>
    <property type="evidence" value="ECO:0007669"/>
    <property type="project" value="UniProtKB-KW"/>
</dbReference>
<protein>
    <submittedName>
        <fullName evidence="3">XRE family transcriptional regulator</fullName>
    </submittedName>
</protein>
<dbReference type="InterPro" id="IPR001387">
    <property type="entry name" value="Cro/C1-type_HTH"/>
</dbReference>